<dbReference type="InterPro" id="IPR057727">
    <property type="entry name" value="WCX_dom"/>
</dbReference>
<dbReference type="InterPro" id="IPR051534">
    <property type="entry name" value="CBASS_pafABC_assoc_protein"/>
</dbReference>
<keyword evidence="1" id="KW-0805">Transcription regulation</keyword>
<name>A0A841CPG4_9PSEU</name>
<dbReference type="PANTHER" id="PTHR34580">
    <property type="match status" value="1"/>
</dbReference>
<dbReference type="PANTHER" id="PTHR34580:SF3">
    <property type="entry name" value="PROTEIN PAFB"/>
    <property type="match status" value="1"/>
</dbReference>
<dbReference type="AlphaFoldDB" id="A0A841CPG4"/>
<proteinExistence type="predicted"/>
<protein>
    <submittedName>
        <fullName evidence="4">Putative DNA-binding transcriptional regulator YafY</fullName>
    </submittedName>
</protein>
<sequence>MLETSARLLKLLSLLQVRRDWTGADLAARLRVDVRTVRRDVDKLRTLGYPVNAAPGVAGGYRLGAGAELPPLLLDDDEAVAVAVGLRTAANGTVAGIEETSVRALAKLEQVLPHRLRRRVNALQAHTVALTPTVATVDSQTLTAIAGACRDHQRLRFAYAGREGDTKRHVEPLGLAHTGRRWYLVAWDVDKADWRTFRLDRIPEEPTLGARFTPREPPAEDLASYVSRQLSVAPYTYQAKLVMHAPLEEVEIRTSKTSVHLERLDDERTLLTVGSPSLEELGLWIGLIGIDFDVREPPELAEHLRVLGERFLDAASSVDRPGGTPPRR</sequence>
<evidence type="ECO:0000259" key="3">
    <source>
        <dbReference type="PROSITE" id="PS51000"/>
    </source>
</evidence>
<comment type="caution">
    <text evidence="4">The sequence shown here is derived from an EMBL/GenBank/DDBJ whole genome shotgun (WGS) entry which is preliminary data.</text>
</comment>
<dbReference type="InterPro" id="IPR036390">
    <property type="entry name" value="WH_DNA-bd_sf"/>
</dbReference>
<dbReference type="SUPFAM" id="SSF46785">
    <property type="entry name" value="Winged helix' DNA-binding domain"/>
    <property type="match status" value="1"/>
</dbReference>
<dbReference type="InterPro" id="IPR028349">
    <property type="entry name" value="PafC-like"/>
</dbReference>
<evidence type="ECO:0000313" key="5">
    <source>
        <dbReference type="Proteomes" id="UP000547510"/>
    </source>
</evidence>
<dbReference type="Pfam" id="PF25583">
    <property type="entry name" value="WCX"/>
    <property type="match status" value="1"/>
</dbReference>
<accession>A0A841CPG4</accession>
<dbReference type="EMBL" id="JACHJN010000010">
    <property type="protein sequence ID" value="MBB5959080.1"/>
    <property type="molecule type" value="Genomic_DNA"/>
</dbReference>
<dbReference type="GO" id="GO:0003677">
    <property type="term" value="F:DNA binding"/>
    <property type="evidence" value="ECO:0007669"/>
    <property type="project" value="UniProtKB-KW"/>
</dbReference>
<dbReference type="Pfam" id="PF08279">
    <property type="entry name" value="HTH_11"/>
    <property type="match status" value="1"/>
</dbReference>
<reference evidence="4 5" key="1">
    <citation type="submission" date="2020-08" db="EMBL/GenBank/DDBJ databases">
        <title>Genomic Encyclopedia of Type Strains, Phase III (KMG-III): the genomes of soil and plant-associated and newly described type strains.</title>
        <authorList>
            <person name="Whitman W."/>
        </authorList>
    </citation>
    <scope>NUCLEOTIDE SEQUENCE [LARGE SCALE GENOMIC DNA]</scope>
    <source>
        <strain evidence="4 5">CECT 8640</strain>
    </source>
</reference>
<dbReference type="Proteomes" id="UP000547510">
    <property type="component" value="Unassembled WGS sequence"/>
</dbReference>
<dbReference type="PROSITE" id="PS52050">
    <property type="entry name" value="WYL"/>
    <property type="match status" value="1"/>
</dbReference>
<dbReference type="PIRSF" id="PIRSF016838">
    <property type="entry name" value="PafC"/>
    <property type="match status" value="1"/>
</dbReference>
<dbReference type="InterPro" id="IPR001034">
    <property type="entry name" value="DeoR_HTH"/>
</dbReference>
<dbReference type="RefSeq" id="WP_184695643.1">
    <property type="nucleotide sequence ID" value="NZ_JACHJN010000010.1"/>
</dbReference>
<gene>
    <name evidence="4" type="ORF">FHS29_005700</name>
</gene>
<evidence type="ECO:0000256" key="1">
    <source>
        <dbReference type="ARBA" id="ARBA00023015"/>
    </source>
</evidence>
<evidence type="ECO:0000313" key="4">
    <source>
        <dbReference type="EMBL" id="MBB5959080.1"/>
    </source>
</evidence>
<keyword evidence="4" id="KW-0238">DNA-binding</keyword>
<organism evidence="4 5">
    <name type="scientific">Saccharothrix tamanrassetensis</name>
    <dbReference type="NCBI Taxonomy" id="1051531"/>
    <lineage>
        <taxon>Bacteria</taxon>
        <taxon>Bacillati</taxon>
        <taxon>Actinomycetota</taxon>
        <taxon>Actinomycetes</taxon>
        <taxon>Pseudonocardiales</taxon>
        <taxon>Pseudonocardiaceae</taxon>
        <taxon>Saccharothrix</taxon>
    </lineage>
</organism>
<dbReference type="Pfam" id="PF13280">
    <property type="entry name" value="WYL"/>
    <property type="match status" value="1"/>
</dbReference>
<dbReference type="PROSITE" id="PS51000">
    <property type="entry name" value="HTH_DEOR_2"/>
    <property type="match status" value="1"/>
</dbReference>
<keyword evidence="5" id="KW-1185">Reference proteome</keyword>
<dbReference type="Gene3D" id="1.10.10.10">
    <property type="entry name" value="Winged helix-like DNA-binding domain superfamily/Winged helix DNA-binding domain"/>
    <property type="match status" value="1"/>
</dbReference>
<dbReference type="InterPro" id="IPR036388">
    <property type="entry name" value="WH-like_DNA-bd_sf"/>
</dbReference>
<dbReference type="InterPro" id="IPR026881">
    <property type="entry name" value="WYL_dom"/>
</dbReference>
<dbReference type="GO" id="GO:0003700">
    <property type="term" value="F:DNA-binding transcription factor activity"/>
    <property type="evidence" value="ECO:0007669"/>
    <property type="project" value="InterPro"/>
</dbReference>
<dbReference type="InterPro" id="IPR013196">
    <property type="entry name" value="HTH_11"/>
</dbReference>
<evidence type="ECO:0000256" key="2">
    <source>
        <dbReference type="ARBA" id="ARBA00023163"/>
    </source>
</evidence>
<keyword evidence="2" id="KW-0804">Transcription</keyword>
<feature type="domain" description="HTH deoR-type" evidence="3">
    <location>
        <begin position="4"/>
        <end position="59"/>
    </location>
</feature>